<dbReference type="EMBL" id="CP032050">
    <property type="protein sequence ID" value="AYN67447.1"/>
    <property type="molecule type" value="Genomic_DNA"/>
</dbReference>
<name>A0A3G2L5B3_9FLAO</name>
<dbReference type="KEGG" id="emar:D1013_08775"/>
<gene>
    <name evidence="1" type="ORF">D1013_08775</name>
</gene>
<accession>A0A3G2L5B3</accession>
<dbReference type="AlphaFoldDB" id="A0A3G2L5B3"/>
<evidence type="ECO:0000313" key="1">
    <source>
        <dbReference type="EMBL" id="AYN67447.1"/>
    </source>
</evidence>
<dbReference type="OrthoDB" id="1371024at2"/>
<organism evidence="1 2">
    <name type="scientific">Euzebyella marina</name>
    <dbReference type="NCBI Taxonomy" id="1761453"/>
    <lineage>
        <taxon>Bacteria</taxon>
        <taxon>Pseudomonadati</taxon>
        <taxon>Bacteroidota</taxon>
        <taxon>Flavobacteriia</taxon>
        <taxon>Flavobacteriales</taxon>
        <taxon>Flavobacteriaceae</taxon>
        <taxon>Euzebyella</taxon>
    </lineage>
</organism>
<dbReference type="RefSeq" id="WP_121848463.1">
    <property type="nucleotide sequence ID" value="NZ_CP032050.1"/>
</dbReference>
<reference evidence="1 2" key="1">
    <citation type="submission" date="2018-08" db="EMBL/GenBank/DDBJ databases">
        <title>The reduced genetic potential of extracellular carbohydrate catabolism in Euzebyella marina RN62, a Flavobacteriia bacterium isolated from the hadal water.</title>
        <authorList>
            <person name="Xue C."/>
        </authorList>
    </citation>
    <scope>NUCLEOTIDE SEQUENCE [LARGE SCALE GENOMIC DNA]</scope>
    <source>
        <strain evidence="1 2">RN62</strain>
    </source>
</reference>
<sequence length="155" mass="18143">MQNILSEPQFENHIRKDILNEILSDRGNFKLYDFKKAVDIMIAENGSRPNLYFLEIKYHKKSNGRLGFGSGNGVGFQPEMLRDQTDYFETNLRWILGNIESENYWFVDNTVIRNYISGGVIGEKHNNIQAKFFKEVPSVSKEKLMLLLSEWLFLQ</sequence>
<evidence type="ECO:0000313" key="2">
    <source>
        <dbReference type="Proteomes" id="UP000276309"/>
    </source>
</evidence>
<protein>
    <submittedName>
        <fullName evidence="1">Uncharacterized protein</fullName>
    </submittedName>
</protein>
<proteinExistence type="predicted"/>
<dbReference type="Proteomes" id="UP000276309">
    <property type="component" value="Chromosome"/>
</dbReference>
<keyword evidence="2" id="KW-1185">Reference proteome</keyword>